<dbReference type="HOGENOM" id="CLU_004823_3_0_1"/>
<accession>A0A0C2TWG0</accession>
<gene>
    <name evidence="3" type="ORF">M378DRAFT_155403</name>
</gene>
<feature type="compositionally biased region" description="Low complexity" evidence="1">
    <location>
        <begin position="245"/>
        <end position="254"/>
    </location>
</feature>
<dbReference type="GO" id="GO:1990072">
    <property type="term" value="C:TRAPPIII protein complex"/>
    <property type="evidence" value="ECO:0007669"/>
    <property type="project" value="TreeGrafter"/>
</dbReference>
<dbReference type="PANTHER" id="PTHR12975">
    <property type="entry name" value="TRANSPORT PROTEIN TRAPP"/>
    <property type="match status" value="1"/>
</dbReference>
<dbReference type="OrthoDB" id="203724at2759"/>
<dbReference type="Pfam" id="PF24545">
    <property type="entry name" value="Ig_TPPC8_1st"/>
    <property type="match status" value="1"/>
</dbReference>
<dbReference type="STRING" id="946122.A0A0C2TWG0"/>
<feature type="domain" description="TPPC8 first Ig-like" evidence="2">
    <location>
        <begin position="678"/>
        <end position="814"/>
    </location>
</feature>
<feature type="region of interest" description="Disordered" evidence="1">
    <location>
        <begin position="219"/>
        <end position="260"/>
    </location>
</feature>
<dbReference type="InterPro" id="IPR024420">
    <property type="entry name" value="TRAPP_III_complex_Trs85"/>
</dbReference>
<protein>
    <recommendedName>
        <fullName evidence="2">TPPC8 first Ig-like domain-containing protein</fullName>
    </recommendedName>
</protein>
<feature type="region of interest" description="Disordered" evidence="1">
    <location>
        <begin position="316"/>
        <end position="358"/>
    </location>
</feature>
<feature type="compositionally biased region" description="Pro residues" evidence="1">
    <location>
        <begin position="219"/>
        <end position="228"/>
    </location>
</feature>
<dbReference type="InterPro" id="IPR058541">
    <property type="entry name" value="Ig_TPPC8_1st"/>
</dbReference>
<evidence type="ECO:0000259" key="2">
    <source>
        <dbReference type="Pfam" id="PF24545"/>
    </source>
</evidence>
<dbReference type="Pfam" id="PF12739">
    <property type="entry name" value="TRAPPC-Trs85"/>
    <property type="match status" value="1"/>
</dbReference>
<dbReference type="EMBL" id="KN818222">
    <property type="protein sequence ID" value="KIL71794.1"/>
    <property type="molecule type" value="Genomic_DNA"/>
</dbReference>
<feature type="compositionally biased region" description="Low complexity" evidence="1">
    <location>
        <begin position="331"/>
        <end position="346"/>
    </location>
</feature>
<dbReference type="PANTHER" id="PTHR12975:SF6">
    <property type="entry name" value="TRAFFICKING PROTEIN PARTICLE COMPLEX SUBUNIT 8"/>
    <property type="match status" value="1"/>
</dbReference>
<dbReference type="Proteomes" id="UP000054549">
    <property type="component" value="Unassembled WGS sequence"/>
</dbReference>
<proteinExistence type="predicted"/>
<reference evidence="3 4" key="1">
    <citation type="submission" date="2014-04" db="EMBL/GenBank/DDBJ databases">
        <title>Evolutionary Origins and Diversification of the Mycorrhizal Mutualists.</title>
        <authorList>
            <consortium name="DOE Joint Genome Institute"/>
            <consortium name="Mycorrhizal Genomics Consortium"/>
            <person name="Kohler A."/>
            <person name="Kuo A."/>
            <person name="Nagy L.G."/>
            <person name="Floudas D."/>
            <person name="Copeland A."/>
            <person name="Barry K.W."/>
            <person name="Cichocki N."/>
            <person name="Veneault-Fourrey C."/>
            <person name="LaButti K."/>
            <person name="Lindquist E.A."/>
            <person name="Lipzen A."/>
            <person name="Lundell T."/>
            <person name="Morin E."/>
            <person name="Murat C."/>
            <person name="Riley R."/>
            <person name="Ohm R."/>
            <person name="Sun H."/>
            <person name="Tunlid A."/>
            <person name="Henrissat B."/>
            <person name="Grigoriev I.V."/>
            <person name="Hibbett D.S."/>
            <person name="Martin F."/>
        </authorList>
    </citation>
    <scope>NUCLEOTIDE SEQUENCE [LARGE SCALE GENOMIC DNA]</scope>
    <source>
        <strain evidence="3 4">Koide BX008</strain>
    </source>
</reference>
<evidence type="ECO:0000256" key="1">
    <source>
        <dbReference type="SAM" id="MobiDB-lite"/>
    </source>
</evidence>
<name>A0A0C2TWG0_AMAMK</name>
<dbReference type="InParanoid" id="A0A0C2TWG0"/>
<organism evidence="3 4">
    <name type="scientific">Amanita muscaria (strain Koide BX008)</name>
    <dbReference type="NCBI Taxonomy" id="946122"/>
    <lineage>
        <taxon>Eukaryota</taxon>
        <taxon>Fungi</taxon>
        <taxon>Dikarya</taxon>
        <taxon>Basidiomycota</taxon>
        <taxon>Agaricomycotina</taxon>
        <taxon>Agaricomycetes</taxon>
        <taxon>Agaricomycetidae</taxon>
        <taxon>Agaricales</taxon>
        <taxon>Pluteineae</taxon>
        <taxon>Amanitaceae</taxon>
        <taxon>Amanita</taxon>
    </lineage>
</organism>
<evidence type="ECO:0000313" key="4">
    <source>
        <dbReference type="Proteomes" id="UP000054549"/>
    </source>
</evidence>
<sequence length="1317" mass="146049">MAPLLLPSSLSPHVCIVSSPDLSSLLESSSLPPLPQILQSFSPLPNVTTRSTSLTTIPHSSFALRFSDLLEIETACREDDDQRAVRTIDWIGARVDRRCAKWVQDVENAPEKEWLRTPWWDELRHCAEGDHVPSKTEGWNHPVSVILAVSTLSANPLQSITSLHSRELDFPSWVDSAVFRYTLIIHPKNSPLSNQEAGALFNAVKKQFGLNSYLLPLELPSPPPPQRPVPTLLPRLPPPEQEDISSPSSASGASHPQGVNTLKLSEGDIQQTSKFTREFVVMSLVPWMEKCVLEWNETFSSTRRLPSRLFSSTRRLFGSPSPSPAPTNNLSSSATSLPRSSFSTSTGRSDMTVPPPSQQRRLAEFATILGDYKMAIAVLESLRKDGKPAADVLPMLLSPSPAIPTYVLNALSNIHPSPTQSPPKAQLRALIAAVRWEAGIPTSDFLGDALGGERWLVWAAGDAEETTSALLLAHAASLCARKGSNRRAAFYYLMAANKLEKVGIKPLTMHFLRKAHELYTTKPQKLLSPSFWDSEYQSLDTASGFDAILSGIGHPLGRLLYTTGDVAGAVKLFVGLLRGSNVHGQSTNDKAASGGQEVTATSMFLEDFQVALDHLKSTVNDTSLLAELKLPTQFCIPRDTRLRLSGGHSKHSDDVWEVREEAWLQFRRENGNNEQLEKSGKAVVGETFWIDLVLQNPLDTEISLSNFTAVVQEETGTSSSEAPAQTEVIKQVVLAAKEKKKISLSIKPLKPTALIFHQVTFDFLSLLPTSEPLSYQGQRLHNTPVQRQVATYAPDTHFVLDVVEAHHRLTADFSDEKISLLQGEYGDLRIWLSNTGINPITELWMIVGACDELWFNEPQDGFKKGASESEILLSPNSLKPDVVYRVPNMATEESPFQPGDNKEISLKFRAETPGRRELCFLLTYRQGGDTPFQSIRLSKEYEVQELFELGASTRPCESMEHIYTINLEITNNHLSDAVELLQVSTLSPTWKCTSPKQESISLYSSQSSRILIAASPWTGGTGARETLEYAAASLGDILSVSDVQETRLPPIEVLCNHVHKKEDSFSVQHPMIQQLIQRERQHITAQHLIQSFPQIPARLHSSVFPLYNPFAIDILVFWTIPSKSRLGHVMVSGLTLGARHAPLKEIIDAAESTKASRSMYAETQRERAELLNTVRNSDWNVDMNPLSITVQNQGNVVHDFSKGPCIVNIPMVVRNYSMTHTAKFVLRFPSPQDRPSAMSVPYMGRTSFRGTLEPRQSTIVRPKLWLTQPGTYSIDSWTVSAEMLTTSKLDTSSPRHYTRQSSPTEMAQLIISNIQST</sequence>
<evidence type="ECO:0000313" key="3">
    <source>
        <dbReference type="EMBL" id="KIL71794.1"/>
    </source>
</evidence>
<keyword evidence="4" id="KW-1185">Reference proteome</keyword>